<name>B0DR10_LACBS</name>
<dbReference type="HOGENOM" id="CLU_1326581_0_0_1"/>
<feature type="compositionally biased region" description="Basic and acidic residues" evidence="1">
    <location>
        <begin position="1"/>
        <end position="11"/>
    </location>
</feature>
<proteinExistence type="predicted"/>
<feature type="compositionally biased region" description="Acidic residues" evidence="1">
    <location>
        <begin position="127"/>
        <end position="146"/>
    </location>
</feature>
<organism evidence="3">
    <name type="scientific">Laccaria bicolor (strain S238N-H82 / ATCC MYA-4686)</name>
    <name type="common">Bicoloured deceiver</name>
    <name type="synonym">Laccaria laccata var. bicolor</name>
    <dbReference type="NCBI Taxonomy" id="486041"/>
    <lineage>
        <taxon>Eukaryota</taxon>
        <taxon>Fungi</taxon>
        <taxon>Dikarya</taxon>
        <taxon>Basidiomycota</taxon>
        <taxon>Agaricomycotina</taxon>
        <taxon>Agaricomycetes</taxon>
        <taxon>Agaricomycetidae</taxon>
        <taxon>Agaricales</taxon>
        <taxon>Agaricineae</taxon>
        <taxon>Hydnangiaceae</taxon>
        <taxon>Laccaria</taxon>
    </lineage>
</organism>
<evidence type="ECO:0000313" key="2">
    <source>
        <dbReference type="EMBL" id="EDR02917.1"/>
    </source>
</evidence>
<protein>
    <submittedName>
        <fullName evidence="2">Predicted protein</fullName>
    </submittedName>
</protein>
<keyword evidence="3" id="KW-1185">Reference proteome</keyword>
<feature type="compositionally biased region" description="Basic residues" evidence="1">
    <location>
        <begin position="57"/>
        <end position="68"/>
    </location>
</feature>
<evidence type="ECO:0000256" key="1">
    <source>
        <dbReference type="SAM" id="MobiDB-lite"/>
    </source>
</evidence>
<feature type="compositionally biased region" description="Polar residues" evidence="1">
    <location>
        <begin position="89"/>
        <end position="108"/>
    </location>
</feature>
<reference evidence="2 3" key="1">
    <citation type="journal article" date="2008" name="Nature">
        <title>The genome of Laccaria bicolor provides insights into mycorrhizal symbiosis.</title>
        <authorList>
            <person name="Martin F."/>
            <person name="Aerts A."/>
            <person name="Ahren D."/>
            <person name="Brun A."/>
            <person name="Danchin E.G.J."/>
            <person name="Duchaussoy F."/>
            <person name="Gibon J."/>
            <person name="Kohler A."/>
            <person name="Lindquist E."/>
            <person name="Pereda V."/>
            <person name="Salamov A."/>
            <person name="Shapiro H.J."/>
            <person name="Wuyts J."/>
            <person name="Blaudez D."/>
            <person name="Buee M."/>
            <person name="Brokstein P."/>
            <person name="Canbaeck B."/>
            <person name="Cohen D."/>
            <person name="Courty P.E."/>
            <person name="Coutinho P.M."/>
            <person name="Delaruelle C."/>
            <person name="Detter J.C."/>
            <person name="Deveau A."/>
            <person name="DiFazio S."/>
            <person name="Duplessis S."/>
            <person name="Fraissinet-Tachet L."/>
            <person name="Lucic E."/>
            <person name="Frey-Klett P."/>
            <person name="Fourrey C."/>
            <person name="Feussner I."/>
            <person name="Gay G."/>
            <person name="Grimwood J."/>
            <person name="Hoegger P.J."/>
            <person name="Jain P."/>
            <person name="Kilaru S."/>
            <person name="Labbe J."/>
            <person name="Lin Y.C."/>
            <person name="Legue V."/>
            <person name="Le Tacon F."/>
            <person name="Marmeisse R."/>
            <person name="Melayah D."/>
            <person name="Montanini B."/>
            <person name="Muratet M."/>
            <person name="Nehls U."/>
            <person name="Niculita-Hirzel H."/>
            <person name="Oudot-Le Secq M.P."/>
            <person name="Peter M."/>
            <person name="Quesneville H."/>
            <person name="Rajashekar B."/>
            <person name="Reich M."/>
            <person name="Rouhier N."/>
            <person name="Schmutz J."/>
            <person name="Yin T."/>
            <person name="Chalot M."/>
            <person name="Henrissat B."/>
            <person name="Kuees U."/>
            <person name="Lucas S."/>
            <person name="Van de Peer Y."/>
            <person name="Podila G.K."/>
            <person name="Polle A."/>
            <person name="Pukkila P.J."/>
            <person name="Richardson P.M."/>
            <person name="Rouze P."/>
            <person name="Sanders I.R."/>
            <person name="Stajich J.E."/>
            <person name="Tunlid A."/>
            <person name="Tuskan G."/>
            <person name="Grigoriev I.V."/>
        </authorList>
    </citation>
    <scope>NUCLEOTIDE SEQUENCE [LARGE SCALE GENOMIC DNA]</scope>
    <source>
        <strain evidence="3">S238N-H82 / ATCC MYA-4686</strain>
    </source>
</reference>
<dbReference type="InParanoid" id="B0DR10"/>
<gene>
    <name evidence="2" type="ORF">LACBIDRAFT_331912</name>
</gene>
<dbReference type="Proteomes" id="UP000001194">
    <property type="component" value="Unassembled WGS sequence"/>
</dbReference>
<dbReference type="OrthoDB" id="3118715at2759"/>
<dbReference type="RefSeq" id="XP_001886340.1">
    <property type="nucleotide sequence ID" value="XM_001886305.1"/>
</dbReference>
<dbReference type="AlphaFoldDB" id="B0DR10"/>
<accession>B0DR10</accession>
<evidence type="ECO:0000313" key="3">
    <source>
        <dbReference type="Proteomes" id="UP000001194"/>
    </source>
</evidence>
<feature type="compositionally biased region" description="Polar residues" evidence="1">
    <location>
        <begin position="12"/>
        <end position="28"/>
    </location>
</feature>
<dbReference type="GeneID" id="6082069"/>
<dbReference type="KEGG" id="lbc:LACBIDRAFT_331912"/>
<dbReference type="EMBL" id="DS547127">
    <property type="protein sequence ID" value="EDR02917.1"/>
    <property type="molecule type" value="Genomic_DNA"/>
</dbReference>
<feature type="region of interest" description="Disordered" evidence="1">
    <location>
        <begin position="1"/>
        <end position="166"/>
    </location>
</feature>
<sequence length="207" mass="22241">MPMRAHIHEPSRVNSPPKQGQKRGQSNTEAKKSKCVKANTKSDGEESNEGEPEVGKGKGKTGGKKGKKASVEQALEASGTSVAPPKCTGHSSTSSFLPPAPTVSSSRSRINREPAVTAAHEETSDEKSDEEDGDEGSDGDERGEEQEVIRFGPPRGHRQAKSGSNHHEPLAEALDFNLAIDLVKSSFIGICYLFRAMSFSKYSIQHI</sequence>